<dbReference type="Proteomes" id="UP000030645">
    <property type="component" value="Unassembled WGS sequence"/>
</dbReference>
<reference evidence="3" key="1">
    <citation type="submission" date="2013-01" db="EMBL/GenBank/DDBJ databases">
        <title>Draft Genome Sequence of a Mulberry Tree, Morus notabilis C.K. Schneid.</title>
        <authorList>
            <person name="He N."/>
            <person name="Zhao S."/>
        </authorList>
    </citation>
    <scope>NUCLEOTIDE SEQUENCE</scope>
</reference>
<gene>
    <name evidence="2" type="ORF">L484_025690</name>
</gene>
<evidence type="ECO:0000313" key="2">
    <source>
        <dbReference type="EMBL" id="EXB67212.1"/>
    </source>
</evidence>
<dbReference type="EMBL" id="KE344562">
    <property type="protein sequence ID" value="EXB67212.1"/>
    <property type="molecule type" value="Genomic_DNA"/>
</dbReference>
<feature type="transmembrane region" description="Helical" evidence="1">
    <location>
        <begin position="21"/>
        <end position="43"/>
    </location>
</feature>
<accession>W9R3L5</accession>
<sequence>MRRAQGRAAHTQRQGLGRIAHVAPGAVMGPLVFLFCRFSGLLATSQAVNRPCCLDLATTTKMLSLKASI</sequence>
<keyword evidence="1" id="KW-0812">Transmembrane</keyword>
<dbReference type="AlphaFoldDB" id="W9R3L5"/>
<organism evidence="2 3">
    <name type="scientific">Morus notabilis</name>
    <dbReference type="NCBI Taxonomy" id="981085"/>
    <lineage>
        <taxon>Eukaryota</taxon>
        <taxon>Viridiplantae</taxon>
        <taxon>Streptophyta</taxon>
        <taxon>Embryophyta</taxon>
        <taxon>Tracheophyta</taxon>
        <taxon>Spermatophyta</taxon>
        <taxon>Magnoliopsida</taxon>
        <taxon>eudicotyledons</taxon>
        <taxon>Gunneridae</taxon>
        <taxon>Pentapetalae</taxon>
        <taxon>rosids</taxon>
        <taxon>fabids</taxon>
        <taxon>Rosales</taxon>
        <taxon>Moraceae</taxon>
        <taxon>Moreae</taxon>
        <taxon>Morus</taxon>
    </lineage>
</organism>
<keyword evidence="1" id="KW-0472">Membrane</keyword>
<proteinExistence type="predicted"/>
<evidence type="ECO:0000256" key="1">
    <source>
        <dbReference type="SAM" id="Phobius"/>
    </source>
</evidence>
<keyword evidence="3" id="KW-1185">Reference proteome</keyword>
<name>W9R3L5_9ROSA</name>
<evidence type="ECO:0000313" key="3">
    <source>
        <dbReference type="Proteomes" id="UP000030645"/>
    </source>
</evidence>
<keyword evidence="1" id="KW-1133">Transmembrane helix</keyword>
<protein>
    <submittedName>
        <fullName evidence="2">Uncharacterized protein</fullName>
    </submittedName>
</protein>